<dbReference type="EMBL" id="CAJNOE010000221">
    <property type="protein sequence ID" value="CAF1062495.1"/>
    <property type="molecule type" value="Genomic_DNA"/>
</dbReference>
<dbReference type="Gene3D" id="1.25.10.10">
    <property type="entry name" value="Leucine-rich Repeat Variant"/>
    <property type="match status" value="1"/>
</dbReference>
<organism evidence="3 5">
    <name type="scientific">Adineta steineri</name>
    <dbReference type="NCBI Taxonomy" id="433720"/>
    <lineage>
        <taxon>Eukaryota</taxon>
        <taxon>Metazoa</taxon>
        <taxon>Spiralia</taxon>
        <taxon>Gnathifera</taxon>
        <taxon>Rotifera</taxon>
        <taxon>Eurotatoria</taxon>
        <taxon>Bdelloidea</taxon>
        <taxon>Adinetida</taxon>
        <taxon>Adinetidae</taxon>
        <taxon>Adineta</taxon>
    </lineage>
</organism>
<feature type="domain" description="TIR" evidence="2">
    <location>
        <begin position="612"/>
        <end position="746"/>
    </location>
</feature>
<dbReference type="InterPro" id="IPR035897">
    <property type="entry name" value="Toll_tir_struct_dom_sf"/>
</dbReference>
<dbReference type="SUPFAM" id="SSF52200">
    <property type="entry name" value="Toll/Interleukin receptor TIR domain"/>
    <property type="match status" value="1"/>
</dbReference>
<evidence type="ECO:0000313" key="3">
    <source>
        <dbReference type="EMBL" id="CAF1062495.1"/>
    </source>
</evidence>
<dbReference type="InterPro" id="IPR016024">
    <property type="entry name" value="ARM-type_fold"/>
</dbReference>
<gene>
    <name evidence="3" type="ORF">IZO911_LOCUS20955</name>
    <name evidence="4" type="ORF">KXQ929_LOCUS14115</name>
</gene>
<dbReference type="PANTHER" id="PTHR46270">
    <property type="entry name" value="ARMADILLO-TYPE FOLD-RELATED"/>
    <property type="match status" value="1"/>
</dbReference>
<dbReference type="InterPro" id="IPR011989">
    <property type="entry name" value="ARM-like"/>
</dbReference>
<evidence type="ECO:0000259" key="2">
    <source>
        <dbReference type="PROSITE" id="PS50104"/>
    </source>
</evidence>
<feature type="region of interest" description="Disordered" evidence="1">
    <location>
        <begin position="741"/>
        <end position="760"/>
    </location>
</feature>
<evidence type="ECO:0000313" key="4">
    <source>
        <dbReference type="EMBL" id="CAF3748844.1"/>
    </source>
</evidence>
<dbReference type="InterPro" id="IPR000157">
    <property type="entry name" value="TIR_dom"/>
</dbReference>
<dbReference type="Gene3D" id="3.40.50.10140">
    <property type="entry name" value="Toll/interleukin-1 receptor homology (TIR) domain"/>
    <property type="match status" value="1"/>
</dbReference>
<dbReference type="PANTHER" id="PTHR46270:SF2">
    <property type="entry name" value="TIR DOMAIN-CONTAINING PROTEIN"/>
    <property type="match status" value="1"/>
</dbReference>
<sequence length="969" mass="111727">MYTFYPYPHQSQQQFFPWLNQSYIPQTLVSFETQLNSQYPLPLSHSANPPLTYENKDPKSISDSELINLLEDRTNKLKRLHETDQQQQLPILLDVIVALRHAPKAILVSTAQKDFFALLRTPFTDILQRWRRFSSLPENESFIFRSTTKLIYRLIRSVDNISMIPLWLSDSTLLGIISDCLTDIATLKKFLDAKNKYQFKYFTHLIDAYTLYQIRFNDDKHFNKDMFIQLLHPILQCLTSNQYIHTFTNLSIDSNSMRTIEKFFLLTCSTFLTSYKGSHLEQTMKTLLPVMLPQYLKILDRFVPSAHSWNRAMIRSIEHLLRIINHGADHSPTNAKLISNYLPLITHILNLLNEPKFYNNLHPTLSNSETKLINTSISFLVNMINEPTILAHIKQSRVALSFLRLTSCQNETLLLNVYTLLAYTTHEDDMKSMKNSDRLLSTIVQSLKITLNGNSDQSTQMEQLLETLKGLVQHDQIKDEIIKQNALPFLLGCIAQLTGKAHVLIFEILWSLTFHDECAPALRSNKKFLEMIQSISNDSHNEGLKKAADGLVWKLIREPAFLEKIAKKEEEEKTAAKGVMETVIEEVVNSHGQKQLIQTIKAATNTTGERTFQYDIMISYCHADKELTYKIHKYLVSQGFKVWIDLDNMHGPAMSAMADAVENSEFIVMCMSDSYKQSTYCQAEAEYAFSCKRRLIPLIMRPKYKPDGWLGFMIGSRMYVDFGKFDFETGCQKLLTEISRQSKRPLPSKTKSENQNEQSNDIVPNKTKIITSHHNKPSIDNNDTNVLYIHTKRKPMSNFNRKPLYLWTESDVLDFLSLEHLIQLMPLCETMNGQALIQLYKMCTSQGTKMYILLNEELNSTFKLKLPIGVFTKFLSSIEQRLNTGPLVRSETKIQYPETKSTKISQEHLSYSPSTPTANYNPSKYPLQSDNAYDLLITSDVPAIQVLRTVERYGINFAKKAFASKVHFR</sequence>
<dbReference type="Proteomes" id="UP000663860">
    <property type="component" value="Unassembled WGS sequence"/>
</dbReference>
<dbReference type="SMART" id="SM00255">
    <property type="entry name" value="TIR"/>
    <property type="match status" value="1"/>
</dbReference>
<dbReference type="GO" id="GO:0007165">
    <property type="term" value="P:signal transduction"/>
    <property type="evidence" value="ECO:0007669"/>
    <property type="project" value="InterPro"/>
</dbReference>
<proteinExistence type="predicted"/>
<accession>A0A814LAU8</accession>
<comment type="caution">
    <text evidence="3">The sequence shown here is derived from an EMBL/GenBank/DDBJ whole genome shotgun (WGS) entry which is preliminary data.</text>
</comment>
<dbReference type="SUPFAM" id="SSF48371">
    <property type="entry name" value="ARM repeat"/>
    <property type="match status" value="1"/>
</dbReference>
<dbReference type="PROSITE" id="PS50104">
    <property type="entry name" value="TIR"/>
    <property type="match status" value="1"/>
</dbReference>
<evidence type="ECO:0000313" key="5">
    <source>
        <dbReference type="Proteomes" id="UP000663860"/>
    </source>
</evidence>
<dbReference type="Proteomes" id="UP000663868">
    <property type="component" value="Unassembled WGS sequence"/>
</dbReference>
<evidence type="ECO:0000256" key="1">
    <source>
        <dbReference type="SAM" id="MobiDB-lite"/>
    </source>
</evidence>
<protein>
    <recommendedName>
        <fullName evidence="2">TIR domain-containing protein</fullName>
    </recommendedName>
</protein>
<name>A0A814LAU8_9BILA</name>
<dbReference type="EMBL" id="CAJOBB010000774">
    <property type="protein sequence ID" value="CAF3748844.1"/>
    <property type="molecule type" value="Genomic_DNA"/>
</dbReference>
<reference evidence="3" key="1">
    <citation type="submission" date="2021-02" db="EMBL/GenBank/DDBJ databases">
        <authorList>
            <person name="Nowell W R."/>
        </authorList>
    </citation>
    <scope>NUCLEOTIDE SEQUENCE</scope>
</reference>
<dbReference type="Pfam" id="PF13676">
    <property type="entry name" value="TIR_2"/>
    <property type="match status" value="1"/>
</dbReference>
<dbReference type="AlphaFoldDB" id="A0A814LAU8"/>